<dbReference type="InterPro" id="IPR058240">
    <property type="entry name" value="rSAM_sf"/>
</dbReference>
<comment type="caution">
    <text evidence="1">The sequence shown here is derived from an EMBL/GenBank/DDBJ whole genome shotgun (WGS) entry which is preliminary data.</text>
</comment>
<organism evidence="1">
    <name type="scientific">marine sediment metagenome</name>
    <dbReference type="NCBI Taxonomy" id="412755"/>
    <lineage>
        <taxon>unclassified sequences</taxon>
        <taxon>metagenomes</taxon>
        <taxon>ecological metagenomes</taxon>
    </lineage>
</organism>
<dbReference type="SUPFAM" id="SSF102114">
    <property type="entry name" value="Radical SAM enzymes"/>
    <property type="match status" value="1"/>
</dbReference>
<gene>
    <name evidence="1" type="ORF">S06H3_21918</name>
</gene>
<dbReference type="EMBL" id="BARV01011602">
    <property type="protein sequence ID" value="GAI09938.1"/>
    <property type="molecule type" value="Genomic_DNA"/>
</dbReference>
<evidence type="ECO:0000313" key="1">
    <source>
        <dbReference type="EMBL" id="GAI09938.1"/>
    </source>
</evidence>
<dbReference type="AlphaFoldDB" id="X1KTC3"/>
<proteinExistence type="predicted"/>
<sequence length="45" mass="5020">MICIIETTPSDINDETLGKLLRYGFSLISLGVQSFNEGYLKLIGR</sequence>
<name>X1KTC3_9ZZZZ</name>
<protein>
    <recommendedName>
        <fullName evidence="2">Radical SAM core domain-containing protein</fullName>
    </recommendedName>
</protein>
<reference evidence="1" key="1">
    <citation type="journal article" date="2014" name="Front. Microbiol.">
        <title>High frequency of phylogenetically diverse reductive dehalogenase-homologous genes in deep subseafloor sedimentary metagenomes.</title>
        <authorList>
            <person name="Kawai M."/>
            <person name="Futagami T."/>
            <person name="Toyoda A."/>
            <person name="Takaki Y."/>
            <person name="Nishi S."/>
            <person name="Hori S."/>
            <person name="Arai W."/>
            <person name="Tsubouchi T."/>
            <person name="Morono Y."/>
            <person name="Uchiyama I."/>
            <person name="Ito T."/>
            <person name="Fujiyama A."/>
            <person name="Inagaki F."/>
            <person name="Takami H."/>
        </authorList>
    </citation>
    <scope>NUCLEOTIDE SEQUENCE</scope>
    <source>
        <strain evidence="1">Expedition CK06-06</strain>
    </source>
</reference>
<accession>X1KTC3</accession>
<feature type="non-terminal residue" evidence="1">
    <location>
        <position position="45"/>
    </location>
</feature>
<evidence type="ECO:0008006" key="2">
    <source>
        <dbReference type="Google" id="ProtNLM"/>
    </source>
</evidence>